<dbReference type="KEGG" id="afy:BW247_09360"/>
<gene>
    <name evidence="4" type="ORF">BW247_09360</name>
</gene>
<feature type="domain" description="MobA-like NTP transferase" evidence="3">
    <location>
        <begin position="4"/>
        <end position="151"/>
    </location>
</feature>
<evidence type="ECO:0000256" key="1">
    <source>
        <dbReference type="ARBA" id="ARBA00022679"/>
    </source>
</evidence>
<dbReference type="AlphaFoldDB" id="A0A1P8UHF6"/>
<dbReference type="GO" id="GO:0016779">
    <property type="term" value="F:nucleotidyltransferase activity"/>
    <property type="evidence" value="ECO:0007669"/>
    <property type="project" value="TreeGrafter"/>
</dbReference>
<evidence type="ECO:0000313" key="5">
    <source>
        <dbReference type="Proteomes" id="UP000243807"/>
    </source>
</evidence>
<name>A0A1P8UHF6_9GAMM</name>
<dbReference type="PANTHER" id="PTHR19136:SF81">
    <property type="entry name" value="MOLYBDENUM COFACTOR GUANYLYLTRANSFERASE"/>
    <property type="match status" value="1"/>
</dbReference>
<keyword evidence="5" id="KW-1185">Reference proteome</keyword>
<evidence type="ECO:0000259" key="3">
    <source>
        <dbReference type="Pfam" id="PF12804"/>
    </source>
</evidence>
<dbReference type="RefSeq" id="WP_076836917.1">
    <property type="nucleotide sequence ID" value="NZ_CP019434.1"/>
</dbReference>
<organism evidence="4 5">
    <name type="scientific">Acidihalobacter ferrooxydans</name>
    <dbReference type="NCBI Taxonomy" id="1765967"/>
    <lineage>
        <taxon>Bacteria</taxon>
        <taxon>Pseudomonadati</taxon>
        <taxon>Pseudomonadota</taxon>
        <taxon>Gammaproteobacteria</taxon>
        <taxon>Chromatiales</taxon>
        <taxon>Ectothiorhodospiraceae</taxon>
        <taxon>Acidihalobacter</taxon>
    </lineage>
</organism>
<dbReference type="SUPFAM" id="SSF53448">
    <property type="entry name" value="Nucleotide-diphospho-sugar transferases"/>
    <property type="match status" value="1"/>
</dbReference>
<dbReference type="Gene3D" id="3.90.550.10">
    <property type="entry name" value="Spore Coat Polysaccharide Biosynthesis Protein SpsA, Chain A"/>
    <property type="match status" value="1"/>
</dbReference>
<dbReference type="Proteomes" id="UP000243807">
    <property type="component" value="Chromosome"/>
</dbReference>
<evidence type="ECO:0000256" key="2">
    <source>
        <dbReference type="ARBA" id="ARBA00022842"/>
    </source>
</evidence>
<evidence type="ECO:0000313" key="4">
    <source>
        <dbReference type="EMBL" id="APZ43276.1"/>
    </source>
</evidence>
<accession>A0A1P8UHF6</accession>
<sequence length="199" mass="22031">MIGAVILAGGQSRRSGRIHKACRLLPGERRSWLDRQIDALRAAGIIRIVLVLGYRPRRVLTCLHRNVSVVSNPNPERGAFAALQSGLASGRGDRLIVPLDTPLPNAMRLRQLIKALHGVDAALPTDRRGRGSHPVALTDGYAQGLRAIAPTGPDARLDRQLHALSPQHCRRLRLYASSQRHNLNTPRAWRAYLNRRRGL</sequence>
<dbReference type="InterPro" id="IPR029044">
    <property type="entry name" value="Nucleotide-diphossugar_trans"/>
</dbReference>
<protein>
    <recommendedName>
        <fullName evidence="3">MobA-like NTP transferase domain-containing protein</fullName>
    </recommendedName>
</protein>
<dbReference type="EMBL" id="CP019434">
    <property type="protein sequence ID" value="APZ43276.1"/>
    <property type="molecule type" value="Genomic_DNA"/>
</dbReference>
<dbReference type="STRING" id="1765967.BW247_09360"/>
<dbReference type="Pfam" id="PF12804">
    <property type="entry name" value="NTP_transf_3"/>
    <property type="match status" value="1"/>
</dbReference>
<dbReference type="InterPro" id="IPR025877">
    <property type="entry name" value="MobA-like_NTP_Trfase"/>
</dbReference>
<keyword evidence="1" id="KW-0808">Transferase</keyword>
<dbReference type="PANTHER" id="PTHR19136">
    <property type="entry name" value="MOLYBDENUM COFACTOR GUANYLYLTRANSFERASE"/>
    <property type="match status" value="1"/>
</dbReference>
<keyword evidence="2" id="KW-0460">Magnesium</keyword>
<proteinExistence type="predicted"/>
<reference evidence="4 5" key="1">
    <citation type="submission" date="2017-01" db="EMBL/GenBank/DDBJ databases">
        <title>Draft sequence of Acidihalobacter ferrooxidans strain DSM 14175 (strain V8).</title>
        <authorList>
            <person name="Khaleque H.N."/>
            <person name="Ramsay J.P."/>
            <person name="Murphy R.J.T."/>
            <person name="Kaksonen A.H."/>
            <person name="Boxall N.J."/>
            <person name="Watkin E.L.J."/>
        </authorList>
    </citation>
    <scope>NUCLEOTIDE SEQUENCE [LARGE SCALE GENOMIC DNA]</scope>
    <source>
        <strain evidence="4 5">V8</strain>
    </source>
</reference>